<evidence type="ECO:0000256" key="1">
    <source>
        <dbReference type="ARBA" id="ARBA00023015"/>
    </source>
</evidence>
<dbReference type="RefSeq" id="WP_344023688.1">
    <property type="nucleotide sequence ID" value="NZ_BAAAJK010000014.1"/>
</dbReference>
<dbReference type="PROSITE" id="PS01124">
    <property type="entry name" value="HTH_ARAC_FAMILY_2"/>
    <property type="match status" value="1"/>
</dbReference>
<keyword evidence="1" id="KW-0805">Transcription regulation</keyword>
<dbReference type="Proteomes" id="UP001501414">
    <property type="component" value="Unassembled WGS sequence"/>
</dbReference>
<evidence type="ECO:0000256" key="2">
    <source>
        <dbReference type="ARBA" id="ARBA00023125"/>
    </source>
</evidence>
<dbReference type="EMBL" id="BAAAJK010000014">
    <property type="protein sequence ID" value="GAA1391739.1"/>
    <property type="molecule type" value="Genomic_DNA"/>
</dbReference>
<feature type="domain" description="HTH araC/xylS-type" evidence="4">
    <location>
        <begin position="235"/>
        <end position="336"/>
    </location>
</feature>
<name>A0ABN1XW69_9PSEU</name>
<protein>
    <submittedName>
        <fullName evidence="5">AraC family transcriptional regulator</fullName>
    </submittedName>
</protein>
<dbReference type="Gene3D" id="1.10.10.60">
    <property type="entry name" value="Homeodomain-like"/>
    <property type="match status" value="1"/>
</dbReference>
<evidence type="ECO:0000259" key="4">
    <source>
        <dbReference type="PROSITE" id="PS01124"/>
    </source>
</evidence>
<reference evidence="5 6" key="1">
    <citation type="journal article" date="2019" name="Int. J. Syst. Evol. Microbiol.">
        <title>The Global Catalogue of Microorganisms (GCM) 10K type strain sequencing project: providing services to taxonomists for standard genome sequencing and annotation.</title>
        <authorList>
            <consortium name="The Broad Institute Genomics Platform"/>
            <consortium name="The Broad Institute Genome Sequencing Center for Infectious Disease"/>
            <person name="Wu L."/>
            <person name="Ma J."/>
        </authorList>
    </citation>
    <scope>NUCLEOTIDE SEQUENCE [LARGE SCALE GENOMIC DNA]</scope>
    <source>
        <strain evidence="5 6">JCM 11896</strain>
    </source>
</reference>
<keyword evidence="3" id="KW-0804">Transcription</keyword>
<comment type="caution">
    <text evidence="5">The sequence shown here is derived from an EMBL/GenBank/DDBJ whole genome shotgun (WGS) entry which is preliminary data.</text>
</comment>
<proteinExistence type="predicted"/>
<evidence type="ECO:0000256" key="3">
    <source>
        <dbReference type="ARBA" id="ARBA00023163"/>
    </source>
</evidence>
<dbReference type="InterPro" id="IPR018062">
    <property type="entry name" value="HTH_AraC-typ_CS"/>
</dbReference>
<dbReference type="SUPFAM" id="SSF46689">
    <property type="entry name" value="Homeodomain-like"/>
    <property type="match status" value="2"/>
</dbReference>
<dbReference type="Pfam" id="PF12833">
    <property type="entry name" value="HTH_18"/>
    <property type="match status" value="1"/>
</dbReference>
<gene>
    <name evidence="5" type="ORF">GCM10009613_34840</name>
</gene>
<dbReference type="InterPro" id="IPR035418">
    <property type="entry name" value="AraC-bd_2"/>
</dbReference>
<sequence length="342" mass="37045">MGEPESSRAVGLRTCAPHGTTVELDTTDVEQARAVVGRAYAPHTITVRGDPGRFRAVQASLSDGPVALDELRYGTECDVVATAPLDRVHCVVQPISGTVTVSGGRSSETLVPGRSVALDAELEFRMHWHDDAAISGIRIDRVAFDAAVADIVGDDPVPLPRFLLRCPASERDARLWQSGVQLLERSLRSAELRDAGPLWRAELHRHLVGVLLATHPTESRYPQATPGAVPRSAASRAVDYLHEHAGEPFSARAVARASGTSVRSMQEAFRRELGTSPLQMLIRIRLAKACAELRAGDPAVVTVADVASRWGFGNLGRFSRRFREEFGELPSDVLKNCPKGQL</sequence>
<dbReference type="InterPro" id="IPR050204">
    <property type="entry name" value="AraC_XylS_family_regulators"/>
</dbReference>
<organism evidence="5 6">
    <name type="scientific">Pseudonocardia kongjuensis</name>
    <dbReference type="NCBI Taxonomy" id="102227"/>
    <lineage>
        <taxon>Bacteria</taxon>
        <taxon>Bacillati</taxon>
        <taxon>Actinomycetota</taxon>
        <taxon>Actinomycetes</taxon>
        <taxon>Pseudonocardiales</taxon>
        <taxon>Pseudonocardiaceae</taxon>
        <taxon>Pseudonocardia</taxon>
    </lineage>
</organism>
<dbReference type="InterPro" id="IPR018060">
    <property type="entry name" value="HTH_AraC"/>
</dbReference>
<keyword evidence="2" id="KW-0238">DNA-binding</keyword>
<dbReference type="Pfam" id="PF14525">
    <property type="entry name" value="AraC_binding_2"/>
    <property type="match status" value="1"/>
</dbReference>
<dbReference type="SMART" id="SM00342">
    <property type="entry name" value="HTH_ARAC"/>
    <property type="match status" value="1"/>
</dbReference>
<dbReference type="PANTHER" id="PTHR46796">
    <property type="entry name" value="HTH-TYPE TRANSCRIPTIONAL ACTIVATOR RHAS-RELATED"/>
    <property type="match status" value="1"/>
</dbReference>
<dbReference type="InterPro" id="IPR009057">
    <property type="entry name" value="Homeodomain-like_sf"/>
</dbReference>
<dbReference type="PANTHER" id="PTHR46796:SF12">
    <property type="entry name" value="HTH-TYPE DNA-BINDING TRANSCRIPTIONAL ACTIVATOR EUTR"/>
    <property type="match status" value="1"/>
</dbReference>
<evidence type="ECO:0000313" key="6">
    <source>
        <dbReference type="Proteomes" id="UP001501414"/>
    </source>
</evidence>
<dbReference type="PROSITE" id="PS00041">
    <property type="entry name" value="HTH_ARAC_FAMILY_1"/>
    <property type="match status" value="1"/>
</dbReference>
<keyword evidence="6" id="KW-1185">Reference proteome</keyword>
<evidence type="ECO:0000313" key="5">
    <source>
        <dbReference type="EMBL" id="GAA1391739.1"/>
    </source>
</evidence>
<accession>A0ABN1XW69</accession>